<dbReference type="RefSeq" id="WP_420905395.1">
    <property type="nucleotide sequence ID" value="NZ_BAAFGK010000004.1"/>
</dbReference>
<keyword evidence="3" id="KW-1185">Reference proteome</keyword>
<dbReference type="PIRSF" id="PIRSF029347">
    <property type="entry name" value="RecF"/>
    <property type="match status" value="1"/>
</dbReference>
<reference evidence="2 3" key="1">
    <citation type="submission" date="2024-09" db="EMBL/GenBank/DDBJ databases">
        <title>Draft genome sequence of Candidatus Magnetaquicoccaceae bacterium FCR-1.</title>
        <authorList>
            <person name="Shimoshige H."/>
            <person name="Shimamura S."/>
            <person name="Taoka A."/>
            <person name="Kobayashi H."/>
            <person name="Maekawa T."/>
        </authorList>
    </citation>
    <scope>NUCLEOTIDE SEQUENCE [LARGE SCALE GENOMIC DNA]</scope>
    <source>
        <strain evidence="2 3">FCR-1</strain>
    </source>
</reference>
<dbReference type="Proteomes" id="UP001628193">
    <property type="component" value="Unassembled WGS sequence"/>
</dbReference>
<sequence length="433" mass="49541">MARLEGIRIRNYRALRDVTLGKLWNLQRVDPLQPLTVVIGKNGTGKSSLFDAFGFLGDCLRVGVEEACDLRERGGFQRIRSQGVENEPIQFELYYREEGKARPMTYELAIDLDLQGRPYVASERLRQRRKGQSHGHPFSFLYLREGRGLVWSGLESYATDATEMVMSGSDDFWLESIQEEPESEWIELTDQRHLGIVTLGSLKAHPRIERFRNFLQGWYLSYFSPNSAREVSKAGPQKHLNESGSNIGNVVQFLEREHRPRIQKILNQIADKIPGIQDIRIHRDEISKNLYLLFYSSSFQEPFTHYQMSDGTLKIFSYLLLLNDPEPPPFLCIEEPENGLYHKVLEVLATEFRSYAESKKGGTQVFITTHQPYFVDALEPVEVWVIEKGEDGFSKITCAKDIPFVQNMVLEGQPLGSLWAADYLDAGSVIHAS</sequence>
<dbReference type="Gene3D" id="3.40.50.300">
    <property type="entry name" value="P-loop containing nucleotide triphosphate hydrolases"/>
    <property type="match status" value="1"/>
</dbReference>
<feature type="domain" description="ATPase AAA-type core" evidence="1">
    <location>
        <begin position="35"/>
        <end position="376"/>
    </location>
</feature>
<comment type="caution">
    <text evidence="2">The sequence shown here is derived from an EMBL/GenBank/DDBJ whole genome shotgun (WGS) entry which is preliminary data.</text>
</comment>
<dbReference type="Pfam" id="PF13304">
    <property type="entry name" value="AAA_21"/>
    <property type="match status" value="1"/>
</dbReference>
<evidence type="ECO:0000313" key="3">
    <source>
        <dbReference type="Proteomes" id="UP001628193"/>
    </source>
</evidence>
<organism evidence="2 3">
    <name type="scientific">Candidatus Magnetaquiglobus chichijimensis</name>
    <dbReference type="NCBI Taxonomy" id="3141448"/>
    <lineage>
        <taxon>Bacteria</taxon>
        <taxon>Pseudomonadati</taxon>
        <taxon>Pseudomonadota</taxon>
        <taxon>Magnetococcia</taxon>
        <taxon>Magnetococcales</taxon>
        <taxon>Candidatus Magnetaquicoccaceae</taxon>
        <taxon>Candidatus Magnetaquiglobus</taxon>
    </lineage>
</organism>
<protein>
    <recommendedName>
        <fullName evidence="1">ATPase AAA-type core domain-containing protein</fullName>
    </recommendedName>
</protein>
<dbReference type="EMBL" id="BAAFGK010000004">
    <property type="protein sequence ID" value="GAB0057702.1"/>
    <property type="molecule type" value="Genomic_DNA"/>
</dbReference>
<gene>
    <name evidence="2" type="ORF">SIID45300_02034</name>
</gene>
<dbReference type="InterPro" id="IPR027417">
    <property type="entry name" value="P-loop_NTPase"/>
</dbReference>
<proteinExistence type="predicted"/>
<dbReference type="InterPro" id="IPR003959">
    <property type="entry name" value="ATPase_AAA_core"/>
</dbReference>
<evidence type="ECO:0000259" key="1">
    <source>
        <dbReference type="Pfam" id="PF13304"/>
    </source>
</evidence>
<dbReference type="PANTHER" id="PTHR40396">
    <property type="entry name" value="ATPASE-LIKE PROTEIN"/>
    <property type="match status" value="1"/>
</dbReference>
<accession>A0ABQ0C9Y3</accession>
<dbReference type="InterPro" id="IPR014555">
    <property type="entry name" value="RecF-like"/>
</dbReference>
<dbReference type="SUPFAM" id="SSF52540">
    <property type="entry name" value="P-loop containing nucleoside triphosphate hydrolases"/>
    <property type="match status" value="1"/>
</dbReference>
<evidence type="ECO:0000313" key="2">
    <source>
        <dbReference type="EMBL" id="GAB0057702.1"/>
    </source>
</evidence>
<dbReference type="PANTHER" id="PTHR40396:SF1">
    <property type="entry name" value="ATPASE AAA-TYPE CORE DOMAIN-CONTAINING PROTEIN"/>
    <property type="match status" value="1"/>
</dbReference>
<name>A0ABQ0C9Y3_9PROT</name>